<keyword evidence="11" id="KW-0067">ATP-binding</keyword>
<dbReference type="Gene3D" id="1.10.1600.10">
    <property type="match status" value="1"/>
</dbReference>
<dbReference type="GO" id="GO:0000781">
    <property type="term" value="C:chromosome, telomeric region"/>
    <property type="evidence" value="ECO:0007669"/>
    <property type="project" value="UniProtKB-SubCell"/>
</dbReference>
<dbReference type="STRING" id="1076935.U4LQD3"/>
<evidence type="ECO:0000256" key="14">
    <source>
        <dbReference type="ARBA" id="ARBA00023172"/>
    </source>
</evidence>
<dbReference type="InterPro" id="IPR024193">
    <property type="entry name" value="Ku80"/>
</dbReference>
<dbReference type="EMBL" id="HF936526">
    <property type="protein sequence ID" value="CCX34361.1"/>
    <property type="molecule type" value="Genomic_DNA"/>
</dbReference>
<dbReference type="InterPro" id="IPR002035">
    <property type="entry name" value="VWF_A"/>
</dbReference>
<evidence type="ECO:0000256" key="7">
    <source>
        <dbReference type="ARBA" id="ARBA00022741"/>
    </source>
</evidence>
<evidence type="ECO:0000256" key="13">
    <source>
        <dbReference type="ARBA" id="ARBA00023125"/>
    </source>
</evidence>
<dbReference type="GO" id="GO:0006310">
    <property type="term" value="P:DNA recombination"/>
    <property type="evidence" value="ECO:0007669"/>
    <property type="project" value="UniProtKB-KW"/>
</dbReference>
<keyword evidence="23" id="KW-1185">Reference proteome</keyword>
<dbReference type="GO" id="GO:0003684">
    <property type="term" value="F:damaged DNA binding"/>
    <property type="evidence" value="ECO:0007669"/>
    <property type="project" value="InterPro"/>
</dbReference>
<evidence type="ECO:0000256" key="9">
    <source>
        <dbReference type="ARBA" id="ARBA00022801"/>
    </source>
</evidence>
<dbReference type="EC" id="3.6.4.12" evidence="4"/>
<comment type="similarity">
    <text evidence="3">Belongs to the ku80 family.</text>
</comment>
<dbReference type="Proteomes" id="UP000018144">
    <property type="component" value="Unassembled WGS sequence"/>
</dbReference>
<dbReference type="SMART" id="SM00559">
    <property type="entry name" value="Ku78"/>
    <property type="match status" value="1"/>
</dbReference>
<dbReference type="PANTHER" id="PTHR12604:SF4">
    <property type="entry name" value="X-RAY REPAIR CROSS-COMPLEMENTING PROTEIN 5"/>
    <property type="match status" value="1"/>
</dbReference>
<dbReference type="FunFam" id="3.40.50.410:FF:000073">
    <property type="entry name" value="ATP-dependent DNA helicase II subunit 2"/>
    <property type="match status" value="1"/>
</dbReference>
<reference evidence="22 23" key="1">
    <citation type="journal article" date="2013" name="PLoS Genet.">
        <title>The genome and development-dependent transcriptomes of Pyronema confluens: a window into fungal evolution.</title>
        <authorList>
            <person name="Traeger S."/>
            <person name="Altegoer F."/>
            <person name="Freitag M."/>
            <person name="Gabaldon T."/>
            <person name="Kempken F."/>
            <person name="Kumar A."/>
            <person name="Marcet-Houben M."/>
            <person name="Poggeler S."/>
            <person name="Stajich J.E."/>
            <person name="Nowrousian M."/>
        </authorList>
    </citation>
    <scope>NUCLEOTIDE SEQUENCE [LARGE SCALE GENOMIC DNA]</scope>
    <source>
        <strain evidence="23">CBS 100304</strain>
        <tissue evidence="22">Vegetative mycelium</tissue>
    </source>
</reference>
<name>U4LQD3_PYROM</name>
<evidence type="ECO:0000256" key="16">
    <source>
        <dbReference type="ARBA" id="ARBA00023242"/>
    </source>
</evidence>
<dbReference type="GO" id="GO:0003678">
    <property type="term" value="F:DNA helicase activity"/>
    <property type="evidence" value="ECO:0007669"/>
    <property type="project" value="UniProtKB-EC"/>
</dbReference>
<dbReference type="PANTHER" id="PTHR12604">
    <property type="entry name" value="KU AUTOANTIGEN DNA HELICASE"/>
    <property type="match status" value="1"/>
</dbReference>
<dbReference type="FunFam" id="1.10.1600.10:FF:000002">
    <property type="entry name" value="X-ray repair cross-complementing protein 5"/>
    <property type="match status" value="1"/>
</dbReference>
<evidence type="ECO:0000256" key="12">
    <source>
        <dbReference type="ARBA" id="ARBA00022895"/>
    </source>
</evidence>
<evidence type="ECO:0000256" key="15">
    <source>
        <dbReference type="ARBA" id="ARBA00023204"/>
    </source>
</evidence>
<evidence type="ECO:0000256" key="18">
    <source>
        <dbReference type="ARBA" id="ARBA00031847"/>
    </source>
</evidence>
<dbReference type="GO" id="GO:0006303">
    <property type="term" value="P:double-strand break repair via nonhomologous end joining"/>
    <property type="evidence" value="ECO:0007669"/>
    <property type="project" value="InterPro"/>
</dbReference>
<evidence type="ECO:0000313" key="23">
    <source>
        <dbReference type="Proteomes" id="UP000018144"/>
    </source>
</evidence>
<dbReference type="GO" id="GO:0016787">
    <property type="term" value="F:hydrolase activity"/>
    <property type="evidence" value="ECO:0007669"/>
    <property type="project" value="UniProtKB-KW"/>
</dbReference>
<dbReference type="GO" id="GO:0043564">
    <property type="term" value="C:Ku70:Ku80 complex"/>
    <property type="evidence" value="ECO:0007669"/>
    <property type="project" value="InterPro"/>
</dbReference>
<evidence type="ECO:0000256" key="20">
    <source>
        <dbReference type="SAM" id="MobiDB-lite"/>
    </source>
</evidence>
<evidence type="ECO:0000256" key="6">
    <source>
        <dbReference type="ARBA" id="ARBA00022454"/>
    </source>
</evidence>
<dbReference type="eggNOG" id="KOG2326">
    <property type="taxonomic scope" value="Eukaryota"/>
</dbReference>
<dbReference type="SUPFAM" id="SSF101420">
    <property type="entry name" value="C-terminal domain of Ku80"/>
    <property type="match status" value="1"/>
</dbReference>
<evidence type="ECO:0000256" key="19">
    <source>
        <dbReference type="ARBA" id="ARBA00047995"/>
    </source>
</evidence>
<evidence type="ECO:0000256" key="5">
    <source>
        <dbReference type="ARBA" id="ARBA00021792"/>
    </source>
</evidence>
<dbReference type="OMA" id="WAMQYVW"/>
<keyword evidence="7" id="KW-0547">Nucleotide-binding</keyword>
<dbReference type="InterPro" id="IPR036494">
    <property type="entry name" value="Ku_C_sf"/>
</dbReference>
<evidence type="ECO:0000256" key="1">
    <source>
        <dbReference type="ARBA" id="ARBA00004123"/>
    </source>
</evidence>
<accession>U4LQD3</accession>
<keyword evidence="14" id="KW-0233">DNA recombination</keyword>
<feature type="domain" description="VWFA" evidence="21">
    <location>
        <begin position="6"/>
        <end position="166"/>
    </location>
</feature>
<keyword evidence="15" id="KW-0234">DNA repair</keyword>
<dbReference type="InterPro" id="IPR014893">
    <property type="entry name" value="Ku_PK_bind"/>
</dbReference>
<comment type="subcellular location">
    <subcellularLocation>
        <location evidence="2">Chromosome</location>
        <location evidence="2">Telomere</location>
    </subcellularLocation>
    <subcellularLocation>
        <location evidence="1">Nucleus</location>
    </subcellularLocation>
</comment>
<dbReference type="OrthoDB" id="30826at2759"/>
<evidence type="ECO:0000313" key="22">
    <source>
        <dbReference type="EMBL" id="CCX34361.1"/>
    </source>
</evidence>
<dbReference type="InterPro" id="IPR006164">
    <property type="entry name" value="DNA_bd_Ku70/Ku80"/>
</dbReference>
<comment type="catalytic activity">
    <reaction evidence="19">
        <text>ATP + H2O = ADP + phosphate + H(+)</text>
        <dbReference type="Rhea" id="RHEA:13065"/>
        <dbReference type="ChEBI" id="CHEBI:15377"/>
        <dbReference type="ChEBI" id="CHEBI:15378"/>
        <dbReference type="ChEBI" id="CHEBI:30616"/>
        <dbReference type="ChEBI" id="CHEBI:43474"/>
        <dbReference type="ChEBI" id="CHEBI:456216"/>
        <dbReference type="EC" id="3.6.4.12"/>
    </reaction>
</comment>
<keyword evidence="10 22" id="KW-0347">Helicase</keyword>
<evidence type="ECO:0000256" key="11">
    <source>
        <dbReference type="ARBA" id="ARBA00022840"/>
    </source>
</evidence>
<feature type="region of interest" description="Disordered" evidence="20">
    <location>
        <begin position="482"/>
        <end position="504"/>
    </location>
</feature>
<keyword evidence="13" id="KW-0238">DNA-binding</keyword>
<keyword evidence="8" id="KW-0227">DNA damage</keyword>
<evidence type="ECO:0000256" key="4">
    <source>
        <dbReference type="ARBA" id="ARBA00012551"/>
    </source>
</evidence>
<comment type="function">
    <text evidence="17">Single-stranded DNA-dependent ATP-dependent helicase. Involved in non-homologous end joining (NHEJ) DNA double strand break repair. DNA-binding is sequence-independent but has a high affinity to nicks in double-stranded DNA and to the ends of duplex DNA. Binds to naturally occurring chromosomal ends, and therefore provides chromosomal end protection. Required also for telomere recombination to repair telomeric ends in the absence of telomerase. KU70, of the KU70/KU80 heterodimer, binds to the stem loop of TLC1, the RNA component of telomerase. Involved in telomere maintenance. Interacts with telomeric repeats and subtelomeric sequences thereby controlling telomere length and protecting against subtelomeric rearrangement. Maintains telomeric chromatin, which is involved in silencing the expression of genes located at the telomere. Required for mating-type switching.</text>
</comment>
<feature type="compositionally biased region" description="Basic and acidic residues" evidence="20">
    <location>
        <begin position="482"/>
        <end position="496"/>
    </location>
</feature>
<dbReference type="InterPro" id="IPR036465">
    <property type="entry name" value="vWFA_dom_sf"/>
</dbReference>
<dbReference type="SUPFAM" id="SSF100939">
    <property type="entry name" value="SPOC domain-like"/>
    <property type="match status" value="1"/>
</dbReference>
<dbReference type="InterPro" id="IPR016194">
    <property type="entry name" value="SPOC-like_C_dom_sf"/>
</dbReference>
<evidence type="ECO:0000256" key="17">
    <source>
        <dbReference type="ARBA" id="ARBA00024890"/>
    </source>
</evidence>
<keyword evidence="12" id="KW-0779">Telomere</keyword>
<dbReference type="GO" id="GO:0042162">
    <property type="term" value="F:telomeric DNA binding"/>
    <property type="evidence" value="ECO:0007669"/>
    <property type="project" value="InterPro"/>
</dbReference>
<dbReference type="PROSITE" id="PS50234">
    <property type="entry name" value="VWFA"/>
    <property type="match status" value="1"/>
</dbReference>
<sequence length="742" mass="82077">MADKAATIYIIDVGQSMGEKNNGREQTDLEFALQYVFDKITTTISNGRKTDMIGTIAMRTDDSANDLALSDPAYKHLTSLTPIRQHLLPDLQLLQSSLIPSSTNLGDGISALILAIQTLLSYCRHLKYIKSIFLLTNGRGSFDPDGLDEIAAQIRHQNIKLTILGVDFDDAEYGFKEENKDEKKKRNEETLRGLCEQVEGNFGTMQEAVEELWRPRLKVVRPVASYKGTLSLGDEIGYRETSLEMGVERYPRTAAAKPVSASRFVVGETPAEKEEGTKTGGIPSSGQALEPVRQARTYAIENPAEPGGKQEVEQEELVKGYKYGRTIVPISKTDEEVTIYPTEPSYRIVGFMLSRHSQYKPHHSLSSTSILLPQKGNPKAAVALSSLIHTLYELDMLAICRFVKRKSEPPIMTLLSPEITPEYECLLETLLPFSEDIRPFQFPPLGTVKTISGKQLTTHRNIPTDELETAMSDWVDSMDLTKLDADGQENDEKEKDGDDDEKDDFAPIEELYNPVISRINQCIKHRALYSDAPLPGLPAALTQFSHPPSSLVSSSATALDALITAADVKSVLPESQSRKRRRGGDREQVQPKSGLDIEALLASGAPAKKQKISLENAVPEFKQRLSSIKEEQEFKELAGEMMSHVKELVKSSLGSVNYARACELLRVVRDEAVEGAWAGVYNEEIRGVKEELVAGGLPAAAGGERKEWWAECRRFGLGLVTEEEAEGGVEEGEAKAFMKVEK</sequence>
<proteinExistence type="inferred from homology"/>
<protein>
    <recommendedName>
        <fullName evidence="5">ATP-dependent DNA helicase II subunit 2</fullName>
        <ecNumber evidence="4">3.6.4.12</ecNumber>
    </recommendedName>
    <alternativeName>
        <fullName evidence="18">ATP-dependent DNA helicase II subunit Ku80</fullName>
    </alternativeName>
</protein>
<dbReference type="GO" id="GO:0005524">
    <property type="term" value="F:ATP binding"/>
    <property type="evidence" value="ECO:0007669"/>
    <property type="project" value="UniProtKB-KW"/>
</dbReference>
<evidence type="ECO:0000256" key="3">
    <source>
        <dbReference type="ARBA" id="ARBA00007726"/>
    </source>
</evidence>
<evidence type="ECO:0000256" key="8">
    <source>
        <dbReference type="ARBA" id="ARBA00022763"/>
    </source>
</evidence>
<dbReference type="AlphaFoldDB" id="U4LQD3"/>
<dbReference type="Pfam" id="PF08785">
    <property type="entry name" value="Ku_PK_bind"/>
    <property type="match status" value="1"/>
</dbReference>
<organism evidence="22 23">
    <name type="scientific">Pyronema omphalodes (strain CBS 100304)</name>
    <name type="common">Pyronema confluens</name>
    <dbReference type="NCBI Taxonomy" id="1076935"/>
    <lineage>
        <taxon>Eukaryota</taxon>
        <taxon>Fungi</taxon>
        <taxon>Dikarya</taxon>
        <taxon>Ascomycota</taxon>
        <taxon>Pezizomycotina</taxon>
        <taxon>Pezizomycetes</taxon>
        <taxon>Pezizales</taxon>
        <taxon>Pyronemataceae</taxon>
        <taxon>Pyronema</taxon>
    </lineage>
</organism>
<dbReference type="GO" id="GO:0003690">
    <property type="term" value="F:double-stranded DNA binding"/>
    <property type="evidence" value="ECO:0007669"/>
    <property type="project" value="TreeGrafter"/>
</dbReference>
<dbReference type="Gene3D" id="3.40.50.410">
    <property type="entry name" value="von Willebrand factor, type A domain"/>
    <property type="match status" value="1"/>
</dbReference>
<evidence type="ECO:0000256" key="10">
    <source>
        <dbReference type="ARBA" id="ARBA00022806"/>
    </source>
</evidence>
<dbReference type="InterPro" id="IPR005161">
    <property type="entry name" value="Ku_N"/>
</dbReference>
<keyword evidence="9" id="KW-0378">Hydrolase</keyword>
<dbReference type="CDD" id="cd00873">
    <property type="entry name" value="KU80"/>
    <property type="match status" value="1"/>
</dbReference>
<evidence type="ECO:0000259" key="21">
    <source>
        <dbReference type="PROSITE" id="PS50234"/>
    </source>
</evidence>
<dbReference type="SUPFAM" id="SSF53300">
    <property type="entry name" value="vWA-like"/>
    <property type="match status" value="1"/>
</dbReference>
<dbReference type="Gene3D" id="2.40.290.10">
    <property type="match status" value="1"/>
</dbReference>
<evidence type="ECO:0000256" key="2">
    <source>
        <dbReference type="ARBA" id="ARBA00004574"/>
    </source>
</evidence>
<keyword evidence="6" id="KW-0158">Chromosome</keyword>
<dbReference type="Gene3D" id="1.25.40.240">
    <property type="entry name" value="Ku, C-terminal domain"/>
    <property type="match status" value="1"/>
</dbReference>
<gene>
    <name evidence="22" type="ORF">PCON_03573</name>
</gene>
<keyword evidence="16" id="KW-0539">Nucleus</keyword>
<dbReference type="Pfam" id="PF02735">
    <property type="entry name" value="Ku"/>
    <property type="match status" value="1"/>
</dbReference>
<dbReference type="GO" id="GO:0000723">
    <property type="term" value="P:telomere maintenance"/>
    <property type="evidence" value="ECO:0007669"/>
    <property type="project" value="InterPro"/>
</dbReference>
<dbReference type="Pfam" id="PF03731">
    <property type="entry name" value="Ku_N"/>
    <property type="match status" value="1"/>
</dbReference>